<dbReference type="Gene3D" id="3.20.20.80">
    <property type="entry name" value="Glycosidases"/>
    <property type="match status" value="1"/>
</dbReference>
<feature type="active site" description="Proton donor" evidence="6">
    <location>
        <position position="315"/>
    </location>
</feature>
<dbReference type="Proteomes" id="UP000753961">
    <property type="component" value="Unassembled WGS sequence"/>
</dbReference>
<dbReference type="InterPro" id="IPR029018">
    <property type="entry name" value="Hex-like_dom2"/>
</dbReference>
<dbReference type="PANTHER" id="PTHR22600">
    <property type="entry name" value="BETA-HEXOSAMINIDASE"/>
    <property type="match status" value="1"/>
</dbReference>
<keyword evidence="4" id="KW-0378">Hydrolase</keyword>
<dbReference type="PRINTS" id="PR00738">
    <property type="entry name" value="GLHYDRLASE20"/>
</dbReference>
<sequence>MFYPSHTHSVRTICLLTLFLIAWNYQTNAQEIPVIPYPSTVITQSGEFVFSENVTIQYSDFDQGQSSHYIQEELMSRFGIYGRINEKNDADIKLSDATQAKDSDAYQLSIGSSIEMSGSQRGIFYAAQTLFQIMEANKTDSGVISVAHVDITDQPRYGWRGLMLDESRHFFGKKVVKQLLDWMAYYKLNVFHWHLTDSQGWRIEIMKYPYLTLIGGIGDDHNPLLPAQYYTQKDIKEIVRYARQRHITVVPEIDMPGHATAVNKAYPVFSGGGSDRYPEWTMHPTKDTVVEFLTDVLQEVDALFPAQMIHLGGDEVHFGNAAWNTDPAIQAWMKKNDATSLVDVEHYFINRMADTIRAMNNLVLGWDEIVTAGLPTEGSLVFWWRHDKPETLTQALDKGYDVVLCPRIPLYFDFVQTENHQDGRKWGGRYADIESVWKFPPDSLHSATYNDQIRGIQANIWTERIANKNRLDYMTFPRLAALGEAAWSMPGQSNYDQFLERMKPQMKQYHNDNLYFFNIFDPESTPEPPVLEGDG</sequence>
<evidence type="ECO:0000259" key="9">
    <source>
        <dbReference type="Pfam" id="PF02838"/>
    </source>
</evidence>
<dbReference type="InterPro" id="IPR025705">
    <property type="entry name" value="Beta_hexosaminidase_sua/sub"/>
</dbReference>
<feature type="chain" id="PRO_5037245558" description="beta-N-acetylhexosaminidase" evidence="7">
    <location>
        <begin position="30"/>
        <end position="535"/>
    </location>
</feature>
<dbReference type="GO" id="GO:0016020">
    <property type="term" value="C:membrane"/>
    <property type="evidence" value="ECO:0007669"/>
    <property type="project" value="TreeGrafter"/>
</dbReference>
<dbReference type="PANTHER" id="PTHR22600:SF57">
    <property type="entry name" value="BETA-N-ACETYLHEXOSAMINIDASE"/>
    <property type="match status" value="1"/>
</dbReference>
<evidence type="ECO:0000256" key="1">
    <source>
        <dbReference type="ARBA" id="ARBA00001231"/>
    </source>
</evidence>
<comment type="catalytic activity">
    <reaction evidence="1">
        <text>Hydrolysis of terminal non-reducing N-acetyl-D-hexosamine residues in N-acetyl-beta-D-hexosaminides.</text>
        <dbReference type="EC" id="3.2.1.52"/>
    </reaction>
</comment>
<dbReference type="GO" id="GO:0004563">
    <property type="term" value="F:beta-N-acetylhexosaminidase activity"/>
    <property type="evidence" value="ECO:0007669"/>
    <property type="project" value="UniProtKB-EC"/>
</dbReference>
<dbReference type="RefSeq" id="WP_222581494.1">
    <property type="nucleotide sequence ID" value="NZ_JAHVHU010000020.1"/>
</dbReference>
<dbReference type="Pfam" id="PF02838">
    <property type="entry name" value="Glyco_hydro_20b"/>
    <property type="match status" value="1"/>
</dbReference>
<dbReference type="GO" id="GO:0005975">
    <property type="term" value="P:carbohydrate metabolic process"/>
    <property type="evidence" value="ECO:0007669"/>
    <property type="project" value="InterPro"/>
</dbReference>
<accession>A0A953HY70</accession>
<dbReference type="EC" id="3.2.1.52" evidence="3"/>
<dbReference type="Gene3D" id="3.30.379.10">
    <property type="entry name" value="Chitobiase/beta-hexosaminidase domain 2-like"/>
    <property type="match status" value="1"/>
</dbReference>
<evidence type="ECO:0000256" key="3">
    <source>
        <dbReference type="ARBA" id="ARBA00012663"/>
    </source>
</evidence>
<dbReference type="InterPro" id="IPR015882">
    <property type="entry name" value="HEX_bac_N"/>
</dbReference>
<dbReference type="Pfam" id="PF00728">
    <property type="entry name" value="Glyco_hydro_20"/>
    <property type="match status" value="1"/>
</dbReference>
<keyword evidence="11" id="KW-1185">Reference proteome</keyword>
<comment type="similarity">
    <text evidence="2">Belongs to the glycosyl hydrolase 20 family.</text>
</comment>
<dbReference type="GO" id="GO:0030203">
    <property type="term" value="P:glycosaminoglycan metabolic process"/>
    <property type="evidence" value="ECO:0007669"/>
    <property type="project" value="TreeGrafter"/>
</dbReference>
<keyword evidence="5" id="KW-0326">Glycosidase</keyword>
<evidence type="ECO:0000256" key="4">
    <source>
        <dbReference type="ARBA" id="ARBA00022801"/>
    </source>
</evidence>
<dbReference type="InterPro" id="IPR017853">
    <property type="entry name" value="GH"/>
</dbReference>
<dbReference type="InterPro" id="IPR015883">
    <property type="entry name" value="Glyco_hydro_20_cat"/>
</dbReference>
<feature type="domain" description="Glycoside hydrolase family 20 catalytic" evidence="8">
    <location>
        <begin position="157"/>
        <end position="488"/>
    </location>
</feature>
<evidence type="ECO:0000256" key="2">
    <source>
        <dbReference type="ARBA" id="ARBA00006285"/>
    </source>
</evidence>
<evidence type="ECO:0000313" key="10">
    <source>
        <dbReference type="EMBL" id="MBY5959958.1"/>
    </source>
</evidence>
<feature type="domain" description="Beta-hexosaminidase bacterial type N-terminal" evidence="9">
    <location>
        <begin position="32"/>
        <end position="154"/>
    </location>
</feature>
<organism evidence="10 11">
    <name type="scientific">Membranihabitans marinus</name>
    <dbReference type="NCBI Taxonomy" id="1227546"/>
    <lineage>
        <taxon>Bacteria</taxon>
        <taxon>Pseudomonadati</taxon>
        <taxon>Bacteroidota</taxon>
        <taxon>Saprospiria</taxon>
        <taxon>Saprospirales</taxon>
        <taxon>Saprospiraceae</taxon>
        <taxon>Membranihabitans</taxon>
    </lineage>
</organism>
<gene>
    <name evidence="10" type="ORF">KUV50_17530</name>
</gene>
<evidence type="ECO:0000256" key="7">
    <source>
        <dbReference type="SAM" id="SignalP"/>
    </source>
</evidence>
<name>A0A953HY70_9BACT</name>
<dbReference type="EMBL" id="JAHVHU010000020">
    <property type="protein sequence ID" value="MBY5959958.1"/>
    <property type="molecule type" value="Genomic_DNA"/>
</dbReference>
<dbReference type="SUPFAM" id="SSF51445">
    <property type="entry name" value="(Trans)glycosidases"/>
    <property type="match status" value="1"/>
</dbReference>
<proteinExistence type="inferred from homology"/>
<keyword evidence="7" id="KW-0732">Signal</keyword>
<evidence type="ECO:0000256" key="5">
    <source>
        <dbReference type="ARBA" id="ARBA00023295"/>
    </source>
</evidence>
<evidence type="ECO:0000313" key="11">
    <source>
        <dbReference type="Proteomes" id="UP000753961"/>
    </source>
</evidence>
<comment type="caution">
    <text evidence="10">The sequence shown here is derived from an EMBL/GenBank/DDBJ whole genome shotgun (WGS) entry which is preliminary data.</text>
</comment>
<protein>
    <recommendedName>
        <fullName evidence="3">beta-N-acetylhexosaminidase</fullName>
        <ecNumber evidence="3">3.2.1.52</ecNumber>
    </recommendedName>
</protein>
<evidence type="ECO:0000256" key="6">
    <source>
        <dbReference type="PIRSR" id="PIRSR625705-1"/>
    </source>
</evidence>
<reference evidence="10" key="1">
    <citation type="submission" date="2021-06" db="EMBL/GenBank/DDBJ databases">
        <title>44 bacteria genomes isolated from Dapeng, Shenzhen.</title>
        <authorList>
            <person name="Zheng W."/>
            <person name="Yu S."/>
            <person name="Huang Y."/>
        </authorList>
    </citation>
    <scope>NUCLEOTIDE SEQUENCE</scope>
    <source>
        <strain evidence="10">DP5N28-2</strain>
    </source>
</reference>
<feature type="signal peptide" evidence="7">
    <location>
        <begin position="1"/>
        <end position="29"/>
    </location>
</feature>
<dbReference type="AlphaFoldDB" id="A0A953HY70"/>
<evidence type="ECO:0000259" key="8">
    <source>
        <dbReference type="Pfam" id="PF00728"/>
    </source>
</evidence>
<dbReference type="SUPFAM" id="SSF55545">
    <property type="entry name" value="beta-N-acetylhexosaminidase-like domain"/>
    <property type="match status" value="1"/>
</dbReference>
<dbReference type="CDD" id="cd06563">
    <property type="entry name" value="GH20_chitobiase-like"/>
    <property type="match status" value="1"/>
</dbReference>